<keyword evidence="7" id="KW-1185">Reference proteome</keyword>
<dbReference type="CDD" id="cd08422">
    <property type="entry name" value="PBP2_CrgA_like"/>
    <property type="match status" value="1"/>
</dbReference>
<keyword evidence="2" id="KW-0805">Transcription regulation</keyword>
<protein>
    <submittedName>
        <fullName evidence="6">LysR family transcriptional regulator</fullName>
    </submittedName>
</protein>
<evidence type="ECO:0000313" key="6">
    <source>
        <dbReference type="EMBL" id="MEW9304878.1"/>
    </source>
</evidence>
<reference evidence="6 7" key="1">
    <citation type="submission" date="2024-07" db="EMBL/GenBank/DDBJ databases">
        <title>Description of Labrys sedimenti sp. nov., isolated from a diclofenac-degrading enrichment culture.</title>
        <authorList>
            <person name="Tancsics A."/>
            <person name="Csepanyi A."/>
        </authorList>
    </citation>
    <scope>NUCLEOTIDE SEQUENCE [LARGE SCALE GENOMIC DNA]</scope>
    <source>
        <strain evidence="6 7">LMG 23578</strain>
    </source>
</reference>
<organism evidence="6 7">
    <name type="scientific">Labrys neptuniae</name>
    <dbReference type="NCBI Taxonomy" id="376174"/>
    <lineage>
        <taxon>Bacteria</taxon>
        <taxon>Pseudomonadati</taxon>
        <taxon>Pseudomonadota</taxon>
        <taxon>Alphaproteobacteria</taxon>
        <taxon>Hyphomicrobiales</taxon>
        <taxon>Xanthobacteraceae</taxon>
        <taxon>Labrys</taxon>
    </lineage>
</organism>
<evidence type="ECO:0000256" key="1">
    <source>
        <dbReference type="ARBA" id="ARBA00009437"/>
    </source>
</evidence>
<proteinExistence type="inferred from homology"/>
<name>A0ABV3PGX2_9HYPH</name>
<accession>A0ABV3PGX2</accession>
<dbReference type="InterPro" id="IPR005119">
    <property type="entry name" value="LysR_subst-bd"/>
</dbReference>
<evidence type="ECO:0000259" key="5">
    <source>
        <dbReference type="PROSITE" id="PS50931"/>
    </source>
</evidence>
<keyword evidence="3" id="KW-0238">DNA-binding</keyword>
<dbReference type="PANTHER" id="PTHR30537:SF5">
    <property type="entry name" value="HTH-TYPE TRANSCRIPTIONAL ACTIVATOR TTDR-RELATED"/>
    <property type="match status" value="1"/>
</dbReference>
<dbReference type="Proteomes" id="UP001555786">
    <property type="component" value="Unassembled WGS sequence"/>
</dbReference>
<dbReference type="InterPro" id="IPR036388">
    <property type="entry name" value="WH-like_DNA-bd_sf"/>
</dbReference>
<dbReference type="InterPro" id="IPR036390">
    <property type="entry name" value="WH_DNA-bd_sf"/>
</dbReference>
<evidence type="ECO:0000256" key="3">
    <source>
        <dbReference type="ARBA" id="ARBA00023125"/>
    </source>
</evidence>
<feature type="domain" description="HTH lysR-type" evidence="5">
    <location>
        <begin position="1"/>
        <end position="59"/>
    </location>
</feature>
<dbReference type="SUPFAM" id="SSF53850">
    <property type="entry name" value="Periplasmic binding protein-like II"/>
    <property type="match status" value="1"/>
</dbReference>
<dbReference type="RefSeq" id="WP_367623130.1">
    <property type="nucleotide sequence ID" value="NZ_JBFNQD010000001.1"/>
</dbReference>
<evidence type="ECO:0000256" key="2">
    <source>
        <dbReference type="ARBA" id="ARBA00023015"/>
    </source>
</evidence>
<dbReference type="PROSITE" id="PS50931">
    <property type="entry name" value="HTH_LYSR"/>
    <property type="match status" value="1"/>
</dbReference>
<dbReference type="Gene3D" id="3.40.190.290">
    <property type="match status" value="1"/>
</dbReference>
<keyword evidence="4" id="KW-0804">Transcription</keyword>
<dbReference type="InterPro" id="IPR000847">
    <property type="entry name" value="LysR_HTH_N"/>
</dbReference>
<dbReference type="Pfam" id="PF03466">
    <property type="entry name" value="LysR_substrate"/>
    <property type="match status" value="1"/>
</dbReference>
<gene>
    <name evidence="6" type="ORF">ABXS05_04970</name>
</gene>
<dbReference type="Pfam" id="PF00126">
    <property type="entry name" value="HTH_1"/>
    <property type="match status" value="1"/>
</dbReference>
<evidence type="ECO:0000256" key="4">
    <source>
        <dbReference type="ARBA" id="ARBA00023163"/>
    </source>
</evidence>
<comment type="similarity">
    <text evidence="1">Belongs to the LysR transcriptional regulatory family.</text>
</comment>
<comment type="caution">
    <text evidence="6">The sequence shown here is derived from an EMBL/GenBank/DDBJ whole genome shotgun (WGS) entry which is preliminary data.</text>
</comment>
<dbReference type="Gene3D" id="1.10.10.10">
    <property type="entry name" value="Winged helix-like DNA-binding domain superfamily/Winged helix DNA-binding domain"/>
    <property type="match status" value="1"/>
</dbReference>
<dbReference type="InterPro" id="IPR058163">
    <property type="entry name" value="LysR-type_TF_proteobact-type"/>
</dbReference>
<sequence length="323" mass="35332">MDQLTAFKAFRQAVERGSFAEAARALGLSPAAISKNIGELEAQLSVRLFNRTTRRMSLTEAGSLYYERVRQILDDIDDAGASIGALMLAPTGLLRVSAPMTMALRHLTPALPAFLKANPGLSLDLNLDDRRIDIIREGYDVAIRGSDVLEDSSLVARKLMAVPHIICASPSYFARAGLPSVPDDLRRHNCVQFSLSGHVNHWSFAKNEEIVGVPIKGRYKVTSSVAVREALLAGFGLSLIPRTYVEEDLRTGRLQQALADWSGVETAIFAIYPSKRHLVPKVRVFLDFIVEQFARPSLLDIEGGRTAGPEIKISPPSNVTADP</sequence>
<dbReference type="EMBL" id="JBFNQD010000001">
    <property type="protein sequence ID" value="MEW9304878.1"/>
    <property type="molecule type" value="Genomic_DNA"/>
</dbReference>
<dbReference type="PANTHER" id="PTHR30537">
    <property type="entry name" value="HTH-TYPE TRANSCRIPTIONAL REGULATOR"/>
    <property type="match status" value="1"/>
</dbReference>
<evidence type="ECO:0000313" key="7">
    <source>
        <dbReference type="Proteomes" id="UP001555786"/>
    </source>
</evidence>
<dbReference type="SUPFAM" id="SSF46785">
    <property type="entry name" value="Winged helix' DNA-binding domain"/>
    <property type="match status" value="1"/>
</dbReference>